<dbReference type="PATRIC" id="fig|106592.7.peg.4981"/>
<gene>
    <name evidence="2" type="ORF">AC244_29185</name>
</gene>
<feature type="transmembrane region" description="Helical" evidence="1">
    <location>
        <begin position="6"/>
        <end position="24"/>
    </location>
</feature>
<reference evidence="3" key="1">
    <citation type="submission" date="2015-07" db="EMBL/GenBank/DDBJ databases">
        <title>Whole genome sequence of an Ensifer adhaerens strain isolated from a cave pool in the Wind Cave National Park.</title>
        <authorList>
            <person name="Eng W.W.H."/>
            <person name="Gan H.M."/>
            <person name="Barton H.A."/>
            <person name="Savka M.A."/>
        </authorList>
    </citation>
    <scope>NUCLEOTIDE SEQUENCE [LARGE SCALE GENOMIC DNA]</scope>
    <source>
        <strain evidence="3">SD006</strain>
    </source>
</reference>
<keyword evidence="1" id="KW-0812">Transmembrane</keyword>
<proteinExistence type="predicted"/>
<organism evidence="2 3">
    <name type="scientific">Ensifer adhaerens</name>
    <name type="common">Sinorhizobium morelense</name>
    <dbReference type="NCBI Taxonomy" id="106592"/>
    <lineage>
        <taxon>Bacteria</taxon>
        <taxon>Pseudomonadati</taxon>
        <taxon>Pseudomonadota</taxon>
        <taxon>Alphaproteobacteria</taxon>
        <taxon>Hyphomicrobiales</taxon>
        <taxon>Rhizobiaceae</taxon>
        <taxon>Sinorhizobium/Ensifer group</taxon>
        <taxon>Ensifer</taxon>
    </lineage>
</organism>
<keyword evidence="1" id="KW-1133">Transmembrane helix</keyword>
<evidence type="ECO:0000313" key="3">
    <source>
        <dbReference type="Proteomes" id="UP000037425"/>
    </source>
</evidence>
<evidence type="ECO:0000313" key="2">
    <source>
        <dbReference type="EMBL" id="KOF13971.1"/>
    </source>
</evidence>
<dbReference type="AlphaFoldDB" id="A0A0L8BGZ7"/>
<dbReference type="EMBL" id="LGAP01000031">
    <property type="protein sequence ID" value="KOF13971.1"/>
    <property type="molecule type" value="Genomic_DNA"/>
</dbReference>
<protein>
    <submittedName>
        <fullName evidence="2">Uncharacterized protein</fullName>
    </submittedName>
</protein>
<evidence type="ECO:0000256" key="1">
    <source>
        <dbReference type="SAM" id="Phobius"/>
    </source>
</evidence>
<comment type="caution">
    <text evidence="2">The sequence shown here is derived from an EMBL/GenBank/DDBJ whole genome shotgun (WGS) entry which is preliminary data.</text>
</comment>
<accession>A0A0L8BGZ7</accession>
<sequence length="129" mass="14332">MNFRLLAANMAIGLLCTIALYLFAPRTAPKQITDAEFKTAAESFSKRPGAMEEWIKICRPLLMPQLLDAKLEGALLSTRTAQAEDVCRRFLDVVADGRLTISEISSHADPFPFKVVEDAERRQPPGDKP</sequence>
<dbReference type="Proteomes" id="UP000037425">
    <property type="component" value="Unassembled WGS sequence"/>
</dbReference>
<keyword evidence="1" id="KW-0472">Membrane</keyword>
<name>A0A0L8BGZ7_ENSAD</name>